<protein>
    <submittedName>
        <fullName evidence="4">Uncharacterized protein</fullName>
    </submittedName>
</protein>
<evidence type="ECO:0000259" key="1">
    <source>
        <dbReference type="SMART" id="SM00328"/>
    </source>
</evidence>
<dbReference type="InterPro" id="IPR017942">
    <property type="entry name" value="Lipid-bd_serum_glycop_N"/>
</dbReference>
<evidence type="ECO:0000259" key="2">
    <source>
        <dbReference type="SMART" id="SM00329"/>
    </source>
</evidence>
<dbReference type="Pfam" id="PF01273">
    <property type="entry name" value="LBP_BPI_CETP"/>
    <property type="match status" value="1"/>
</dbReference>
<evidence type="ECO:0000313" key="4">
    <source>
        <dbReference type="EMBL" id="VDI53770.1"/>
    </source>
</evidence>
<dbReference type="SMART" id="SM00329">
    <property type="entry name" value="BPI2"/>
    <property type="match status" value="1"/>
</dbReference>
<name>A0A8B6FQX7_MYTGA</name>
<dbReference type="SUPFAM" id="SSF52540">
    <property type="entry name" value="P-loop containing nucleoside triphosphate hydrolases"/>
    <property type="match status" value="2"/>
</dbReference>
<accession>A0A8B6FQX7</accession>
<dbReference type="InterPro" id="IPR017943">
    <property type="entry name" value="Bactericidal_perm-incr_a/b_dom"/>
</dbReference>
<dbReference type="InterPro" id="IPR001124">
    <property type="entry name" value="Lipid-bd_serum_glycop_C"/>
</dbReference>
<evidence type="ECO:0000259" key="3">
    <source>
        <dbReference type="SMART" id="SM00382"/>
    </source>
</evidence>
<feature type="domain" description="AAA+ ATPase" evidence="3">
    <location>
        <begin position="1232"/>
        <end position="1382"/>
    </location>
</feature>
<dbReference type="FunFam" id="3.40.50.300:FF:000491">
    <property type="entry name" value="E3 ubiquitin-protein ligase RNF213"/>
    <property type="match status" value="1"/>
</dbReference>
<keyword evidence="5" id="KW-1185">Reference proteome</keyword>
<dbReference type="GO" id="GO:0016887">
    <property type="term" value="F:ATP hydrolysis activity"/>
    <property type="evidence" value="ECO:0007669"/>
    <property type="project" value="InterPro"/>
</dbReference>
<dbReference type="PANTHER" id="PTHR22605:SF16">
    <property type="entry name" value="E3 UBIQUITIN-PROTEIN LIGASE RNF213"/>
    <property type="match status" value="1"/>
</dbReference>
<feature type="domain" description="AAA+ ATPase" evidence="3">
    <location>
        <begin position="894"/>
        <end position="1072"/>
    </location>
</feature>
<dbReference type="InterPro" id="IPR003593">
    <property type="entry name" value="AAA+_ATPase"/>
</dbReference>
<gene>
    <name evidence="4" type="ORF">MGAL_10B008565</name>
</gene>
<dbReference type="InterPro" id="IPR031248">
    <property type="entry name" value="RNF213"/>
</dbReference>
<dbReference type="Gene3D" id="3.15.10.10">
    <property type="entry name" value="Bactericidal permeability-increasing protein, domain 1"/>
    <property type="match status" value="1"/>
</dbReference>
<dbReference type="InterPro" id="IPR027417">
    <property type="entry name" value="P-loop_NTPase"/>
</dbReference>
<dbReference type="EMBL" id="UYJE01007335">
    <property type="protein sequence ID" value="VDI53770.1"/>
    <property type="molecule type" value="Genomic_DNA"/>
</dbReference>
<dbReference type="Pfam" id="PF02886">
    <property type="entry name" value="LBP_BPI_CETP_C"/>
    <property type="match status" value="1"/>
</dbReference>
<dbReference type="OrthoDB" id="447708at2759"/>
<feature type="domain" description="Lipid-binding serum glycoprotein C-terminal" evidence="2">
    <location>
        <begin position="224"/>
        <end position="431"/>
    </location>
</feature>
<dbReference type="GO" id="GO:0004842">
    <property type="term" value="F:ubiquitin-protein transferase activity"/>
    <property type="evidence" value="ECO:0007669"/>
    <property type="project" value="InterPro"/>
</dbReference>
<organism evidence="4 5">
    <name type="scientific">Mytilus galloprovincialis</name>
    <name type="common">Mediterranean mussel</name>
    <dbReference type="NCBI Taxonomy" id="29158"/>
    <lineage>
        <taxon>Eukaryota</taxon>
        <taxon>Metazoa</taxon>
        <taxon>Spiralia</taxon>
        <taxon>Lophotrochozoa</taxon>
        <taxon>Mollusca</taxon>
        <taxon>Bivalvia</taxon>
        <taxon>Autobranchia</taxon>
        <taxon>Pteriomorphia</taxon>
        <taxon>Mytilida</taxon>
        <taxon>Mytiloidea</taxon>
        <taxon>Mytilidae</taxon>
        <taxon>Mytilinae</taxon>
        <taxon>Mytilus</taxon>
    </lineage>
</organism>
<dbReference type="Gene3D" id="3.15.20.10">
    <property type="entry name" value="Bactericidal permeability-increasing protein, domain 2"/>
    <property type="match status" value="1"/>
</dbReference>
<feature type="non-terminal residue" evidence="4">
    <location>
        <position position="1"/>
    </location>
</feature>
<dbReference type="PANTHER" id="PTHR22605">
    <property type="entry name" value="RZ-TYPE DOMAIN-CONTAINING PROTEIN"/>
    <property type="match status" value="1"/>
</dbReference>
<dbReference type="SUPFAM" id="SSF55394">
    <property type="entry name" value="Bactericidal permeability-increasing protein, BPI"/>
    <property type="match status" value="2"/>
</dbReference>
<dbReference type="Gene3D" id="3.40.50.300">
    <property type="entry name" value="P-loop containing nucleotide triphosphate hydrolases"/>
    <property type="match status" value="2"/>
</dbReference>
<feature type="domain" description="Lipid-binding serum glycoprotein N-terminal" evidence="1">
    <location>
        <begin position="1"/>
        <end position="209"/>
    </location>
</feature>
<dbReference type="SMART" id="SM00328">
    <property type="entry name" value="BPI1"/>
    <property type="match status" value="1"/>
</dbReference>
<comment type="caution">
    <text evidence="4">The sequence shown here is derived from an EMBL/GenBank/DDBJ whole genome shotgun (WGS) entry which is preliminary data.</text>
</comment>
<sequence>NKVAVDTFAKDIKRTRLEDITGNVKGVQYSLTNLIVNDLKAPTSTITLASGSDVEWRATKLGLEIDGTFKYIFLFIKGGGDFTVKASDLSFAVGIQIGVDTNGKPTIKTTSCDCKIGPLQIKFRGKRAWIYNILTSLASNAIATMLQKKVCEKVKDVLDKKAEEELCSFQAEVQLGEHLTLDYRLLSAPHITSEYIEGDFKGEVFWTMNRTEAPFAPSPMATITDNKKMVYLTVSDYIFKSMGYQAHAHGLLMYNLTSKKMRGDDDLLNTTCKDTCIGKLIPQIGQLYPNSQVEIHLQSTDWPRVFITEEAVQILSKSNVTFSARKPDNTLHFMFRIHSVTMASVKIKLNGDALSGTIDYMKVETNVSNSLIGNIDEATFQLLVDDAVKKVIKPMINDYLKDVGIRLPSTDNLQFKDAKIELLTNTILVETNVKITPNTKKMKSTVLKYKSMVGRQDIKDRSTIRVVKSWRAGVGKTLFKKRMTEELQKILLSESVDSINSLTIPLHEKILNTDEVMNVLLDVTLPPEINVPRIFHFDISHEVQEGVNDFLFDLIILGCLHHSSGNVWRKDAIDYYIIESMPPLSKGTGVQEDTFTCMHHCLEVLPDILCRAPQESLNILNKTAIPKDYSTRDRLFDQIEFQSTLFQRPYQYLKRHDTNSKLTDINPKVPEGDAAHCLTTLLSHCGVKDPSWSELRHFVGFLDKQLRDFEVSNFCSAAVLEDLPGFPQFVLKFLIQMSRDFSTRSLNISEETPLDCFKRQMLEDDDTVEDENFVELYAMRRTWETSPHPYLFFNPDGHSMTFLGFNIEEKTGNLIDHQTKQILKKGIMPRNLFGALKRNRVNLAENFDILPRCDKLAKLCDVMGVATQRDPDESYELTTDNVKKILAIYMRFRCGIPVIIMGETGCGKTRLIKFMCDLQKPPKKLLEDLVKSKETDDMEEKEKAQLHEQYKINNMILMKVHGGTKASDIIRKVKKAEEIAKKNAKLIQENEELAPYKHMDTVLFFDEANTTEAIGIIKEITCDKSLLGRPIELHEKLKMVAACNPYRKHSEELIRRLEQAGLGYHVEADKTSDKLDMIMKTSSINTVNISLFLQDECSFVSLRDVERVLDVMSWFYAKSIGNDMLFEQLADDNNDEIDAVDQPKVIDHTTRSLVLALGVCYHSCLKKRFEYRHAIAPHFQDPLELTGGANQIDEEISKCQSVLLNNIELANNIAKNQALKENVFMMVVCMELRIPMFLVGKPGSSKSLAKTIVADNLQGNAAHQDLFRNYKQVQMVSFQCSPLSTPEGIVGTFAQCASYQKEKDLNRFVSVVVLDEIGLAEDSPRMPLKTLHPLLEDGCPDDEEPAPYKKVAFIGISNWALDPAKMNRGILVRREVPNEEELINSAKGICSSDKIVQSHIEPMIPAMATAYLRVFKKASEEKREFFGLRDFYSLIKMLYGFISISKEKPTWFQLKHSILRNFGGLEMIDPVSIFLELLSSQVDECEEKRPTDPDCSADGMIQACLKGDDNSVSESRYLLLLTENYGALAILQQNLFTMQNAVVIFGSSFPSDQEYTQYYVEFGGERYVDLGLGSHRVKCRVHRKFRLIVVAEKQVVYKKFPIPLINRLEKHFLSMKTLLSSSQLKMSKELQEWALKFCEDKTSFHGKKKVREIGEAFLGYHEDTCPAVIQHVCQEKSTKEGERDYDENKILQDAKGLLLWCATPAAVLQGGDEFDKNTYFHQQEHESLADYISFKIRSEQHQTVFAQVCFRHQKNRRLLHV</sequence>
<reference evidence="4" key="1">
    <citation type="submission" date="2018-11" db="EMBL/GenBank/DDBJ databases">
        <authorList>
            <person name="Alioto T."/>
            <person name="Alioto T."/>
        </authorList>
    </citation>
    <scope>NUCLEOTIDE SEQUENCE</scope>
</reference>
<evidence type="ECO:0000313" key="5">
    <source>
        <dbReference type="Proteomes" id="UP000596742"/>
    </source>
</evidence>
<proteinExistence type="predicted"/>
<dbReference type="SMART" id="SM00382">
    <property type="entry name" value="AAA"/>
    <property type="match status" value="2"/>
</dbReference>
<dbReference type="Proteomes" id="UP000596742">
    <property type="component" value="Unassembled WGS sequence"/>
</dbReference>
<dbReference type="GO" id="GO:0008289">
    <property type="term" value="F:lipid binding"/>
    <property type="evidence" value="ECO:0007669"/>
    <property type="project" value="InterPro"/>
</dbReference>